<dbReference type="EMBL" id="QLLG01000050">
    <property type="protein sequence ID" value="RMX68859.1"/>
    <property type="molecule type" value="Genomic_DNA"/>
</dbReference>
<gene>
    <name evidence="2" type="ORF">DD237_005182</name>
    <name evidence="1" type="ORF">DD238_003993</name>
</gene>
<evidence type="ECO:0000313" key="1">
    <source>
        <dbReference type="EMBL" id="RMX68859.1"/>
    </source>
</evidence>
<accession>A0A3M6VQ30</accession>
<evidence type="ECO:0000313" key="2">
    <source>
        <dbReference type="EMBL" id="RQM10548.1"/>
    </source>
</evidence>
<dbReference type="Proteomes" id="UP000282087">
    <property type="component" value="Unassembled WGS sequence"/>
</dbReference>
<dbReference type="AlphaFoldDB" id="A0A3M6VQ30"/>
<evidence type="ECO:0000313" key="3">
    <source>
        <dbReference type="Proteomes" id="UP000282087"/>
    </source>
</evidence>
<protein>
    <submittedName>
        <fullName evidence="1">Uncharacterized protein</fullName>
    </submittedName>
</protein>
<reference evidence="3 4" key="1">
    <citation type="submission" date="2018-06" db="EMBL/GenBank/DDBJ databases">
        <title>Comparative genomics of downy mildews reveals potential adaptations to biotrophy.</title>
        <authorList>
            <person name="Fletcher K."/>
            <person name="Klosterman S.J."/>
            <person name="Derevnina L."/>
            <person name="Martin F."/>
            <person name="Koike S."/>
            <person name="Reyes Chin-Wo S."/>
            <person name="Mou B."/>
            <person name="Michelmore R."/>
        </authorList>
    </citation>
    <scope>NUCLEOTIDE SEQUENCE [LARGE SCALE GENOMIC DNA]</scope>
    <source>
        <strain evidence="2 4">R13</strain>
        <strain evidence="1 3">R14</strain>
    </source>
</reference>
<evidence type="ECO:0000313" key="4">
    <source>
        <dbReference type="Proteomes" id="UP000286097"/>
    </source>
</evidence>
<organism evidence="1 3">
    <name type="scientific">Peronospora effusa</name>
    <dbReference type="NCBI Taxonomy" id="542832"/>
    <lineage>
        <taxon>Eukaryota</taxon>
        <taxon>Sar</taxon>
        <taxon>Stramenopiles</taxon>
        <taxon>Oomycota</taxon>
        <taxon>Peronosporomycetes</taxon>
        <taxon>Peronosporales</taxon>
        <taxon>Peronosporaceae</taxon>
        <taxon>Peronospora</taxon>
    </lineage>
</organism>
<dbReference type="VEuPathDB" id="FungiDB:DD237_005182"/>
<name>A0A3M6VQ30_9STRA</name>
<dbReference type="EMBL" id="QKXF01000587">
    <property type="protein sequence ID" value="RQM10548.1"/>
    <property type="molecule type" value="Genomic_DNA"/>
</dbReference>
<proteinExistence type="predicted"/>
<sequence length="81" mass="9451">MLDAPLTANDFYYAIKHTARGKSPCVDGLPTEYYQLFPSQWDLVMELVYAAQFRKGRMSKFQRRAYLSLLFRKVLGQTPKL</sequence>
<keyword evidence="3" id="KW-1185">Reference proteome</keyword>
<dbReference type="Proteomes" id="UP000286097">
    <property type="component" value="Unassembled WGS sequence"/>
</dbReference>
<comment type="caution">
    <text evidence="1">The sequence shown here is derived from an EMBL/GenBank/DDBJ whole genome shotgun (WGS) entry which is preliminary data.</text>
</comment>